<dbReference type="PROSITE" id="PS51504">
    <property type="entry name" value="H15"/>
    <property type="match status" value="1"/>
</dbReference>
<feature type="domain" description="H15" evidence="2">
    <location>
        <begin position="120"/>
        <end position="193"/>
    </location>
</feature>
<evidence type="ECO:0000256" key="1">
    <source>
        <dbReference type="SAM" id="MobiDB-lite"/>
    </source>
</evidence>
<feature type="region of interest" description="Disordered" evidence="1">
    <location>
        <begin position="191"/>
        <end position="250"/>
    </location>
</feature>
<reference evidence="3" key="1">
    <citation type="submission" date="2025-08" db="UniProtKB">
        <authorList>
            <consortium name="Ensembl"/>
        </authorList>
    </citation>
    <scope>IDENTIFICATION</scope>
</reference>
<feature type="region of interest" description="Disordered" evidence="1">
    <location>
        <begin position="276"/>
        <end position="301"/>
    </location>
</feature>
<keyword evidence="4" id="KW-1185">Reference proteome</keyword>
<dbReference type="Ensembl" id="ENSACDT00005024040.1">
    <property type="protein sequence ID" value="ENSACDP00005020110.1"/>
    <property type="gene ID" value="ENSACDG00005014574.1"/>
</dbReference>
<proteinExistence type="predicted"/>
<dbReference type="InterPro" id="IPR036388">
    <property type="entry name" value="WH-like_DNA-bd_sf"/>
</dbReference>
<dbReference type="CDD" id="cd00073">
    <property type="entry name" value="H15"/>
    <property type="match status" value="1"/>
</dbReference>
<name>A0A8B9EDS9_ANSCY</name>
<feature type="compositionally biased region" description="Low complexity" evidence="1">
    <location>
        <begin position="75"/>
        <end position="98"/>
    </location>
</feature>
<dbReference type="InterPro" id="IPR005818">
    <property type="entry name" value="Histone_H1/H5_H15"/>
</dbReference>
<sequence length="301" mass="33016">FPFSFSLFHFFLSFPPGNAWHRALINRMLISRERGGTLIRFRPARCYIKGPRGPRHPAVGVRRRRERERRRAERGGAAPRSRRAGAPAAVRAPAMPRGNALSQPSTSRAALEVQLPKKRGRPSLSDLILRAVCVSTARKGASLALIKKTLATEGYDVVRNGGRLKAALGALVTKGLLQRVTGTGIAGSFRIGPQQRGCSRGVQGGRRRPRSLQRAPGERRRLRRRLLHRRSPETSGRRSRERAAAQPRAGFSIRSVPPLCAGRTCRAQFSIRSAAAAGPNSFPPPPPSGPLHNNREGEKNQ</sequence>
<dbReference type="SMART" id="SM00526">
    <property type="entry name" value="H15"/>
    <property type="match status" value="1"/>
</dbReference>
<evidence type="ECO:0000259" key="2">
    <source>
        <dbReference type="PROSITE" id="PS51504"/>
    </source>
</evidence>
<dbReference type="AlphaFoldDB" id="A0A8B9EDS9"/>
<organism evidence="3 4">
    <name type="scientific">Anser cygnoides</name>
    <name type="common">Swan goose</name>
    <dbReference type="NCBI Taxonomy" id="8845"/>
    <lineage>
        <taxon>Eukaryota</taxon>
        <taxon>Metazoa</taxon>
        <taxon>Chordata</taxon>
        <taxon>Craniata</taxon>
        <taxon>Vertebrata</taxon>
        <taxon>Euteleostomi</taxon>
        <taxon>Archelosauria</taxon>
        <taxon>Archosauria</taxon>
        <taxon>Dinosauria</taxon>
        <taxon>Saurischia</taxon>
        <taxon>Theropoda</taxon>
        <taxon>Coelurosauria</taxon>
        <taxon>Aves</taxon>
        <taxon>Neognathae</taxon>
        <taxon>Galloanserae</taxon>
        <taxon>Anseriformes</taxon>
        <taxon>Anatidae</taxon>
        <taxon>Anserinae</taxon>
        <taxon>Anser</taxon>
    </lineage>
</organism>
<evidence type="ECO:0000313" key="3">
    <source>
        <dbReference type="Ensembl" id="ENSACDP00005020110.1"/>
    </source>
</evidence>
<dbReference type="GO" id="GO:0006334">
    <property type="term" value="P:nucleosome assembly"/>
    <property type="evidence" value="ECO:0007669"/>
    <property type="project" value="InterPro"/>
</dbReference>
<dbReference type="InterPro" id="IPR036390">
    <property type="entry name" value="WH_DNA-bd_sf"/>
</dbReference>
<dbReference type="GO" id="GO:0000786">
    <property type="term" value="C:nucleosome"/>
    <property type="evidence" value="ECO:0007669"/>
    <property type="project" value="InterPro"/>
</dbReference>
<feature type="region of interest" description="Disordered" evidence="1">
    <location>
        <begin position="52"/>
        <end position="109"/>
    </location>
</feature>
<dbReference type="GO" id="GO:0003677">
    <property type="term" value="F:DNA binding"/>
    <property type="evidence" value="ECO:0007669"/>
    <property type="project" value="InterPro"/>
</dbReference>
<dbReference type="Gene3D" id="1.10.10.10">
    <property type="entry name" value="Winged helix-like DNA-binding domain superfamily/Winged helix DNA-binding domain"/>
    <property type="match status" value="1"/>
</dbReference>
<dbReference type="Proteomes" id="UP000694521">
    <property type="component" value="Unplaced"/>
</dbReference>
<protein>
    <recommendedName>
        <fullName evidence="2">H15 domain-containing protein</fullName>
    </recommendedName>
</protein>
<dbReference type="Pfam" id="PF00538">
    <property type="entry name" value="Linker_histone"/>
    <property type="match status" value="1"/>
</dbReference>
<feature type="compositionally biased region" description="Basic residues" evidence="1">
    <location>
        <begin position="220"/>
        <end position="229"/>
    </location>
</feature>
<evidence type="ECO:0000313" key="4">
    <source>
        <dbReference type="Proteomes" id="UP000694521"/>
    </source>
</evidence>
<feature type="compositionally biased region" description="Basic and acidic residues" evidence="1">
    <location>
        <begin position="230"/>
        <end position="243"/>
    </location>
</feature>
<dbReference type="SUPFAM" id="SSF46785">
    <property type="entry name" value="Winged helix' DNA-binding domain"/>
    <property type="match status" value="1"/>
</dbReference>
<accession>A0A8B9EDS9</accession>
<reference evidence="3" key="2">
    <citation type="submission" date="2025-09" db="UniProtKB">
        <authorList>
            <consortium name="Ensembl"/>
        </authorList>
    </citation>
    <scope>IDENTIFICATION</scope>
</reference>